<gene>
    <name evidence="1" type="ORF">M9H77_14565</name>
</gene>
<protein>
    <submittedName>
        <fullName evidence="1">Uncharacterized protein</fullName>
    </submittedName>
</protein>
<sequence length="408" mass="44467">MQQQRLKQQQQQALMQQSLYHPGLLAPPQIEPILSGNLPPGFDSSTCRSVYVGNIHPQVTEPLLQEVFSSTGPLEGCKLIRKEKSSYGFVDYFDRRSAALAIVTLNGRHLFGQPIKVNWAYASAQREDTSNHFNIFVGDLSPEVTDATLFACFSVYSSCSDARVMWDQKTGRSRGFGFVSFRSQQEAQSAINDLNGKWLGSRQIRCNWAAKGAGGMDERQNSDAKSVVELTSGTSDDGHEKSNEEAPENNPQYTTVYVGNLAPEVTSVDLHRHFHSFGAGVIEDVRVQRDKGFGFVRYSSHAEAARAIQLGNARILFGKPIKCSWGSKPTPPGTSSTPMAPPAAAQMPVLSAADIVAYERQLALSKMGSAQALMHPQGQRIGAAGQAIYDVGGYPGIATTQPPMYYQG</sequence>
<evidence type="ECO:0000313" key="1">
    <source>
        <dbReference type="EMBL" id="KAI5674201.1"/>
    </source>
</evidence>
<name>A0ACC0BNP5_CATRO</name>
<accession>A0ACC0BNP5</accession>
<proteinExistence type="predicted"/>
<keyword evidence="2" id="KW-1185">Reference proteome</keyword>
<comment type="caution">
    <text evidence="1">The sequence shown here is derived from an EMBL/GenBank/DDBJ whole genome shotgun (WGS) entry which is preliminary data.</text>
</comment>
<reference evidence="2" key="1">
    <citation type="journal article" date="2023" name="Nat. Plants">
        <title>Single-cell RNA sequencing provides a high-resolution roadmap for understanding the multicellular compartmentation of specialized metabolism.</title>
        <authorList>
            <person name="Sun S."/>
            <person name="Shen X."/>
            <person name="Li Y."/>
            <person name="Li Y."/>
            <person name="Wang S."/>
            <person name="Li R."/>
            <person name="Zhang H."/>
            <person name="Shen G."/>
            <person name="Guo B."/>
            <person name="Wei J."/>
            <person name="Xu J."/>
            <person name="St-Pierre B."/>
            <person name="Chen S."/>
            <person name="Sun C."/>
        </authorList>
    </citation>
    <scope>NUCLEOTIDE SEQUENCE [LARGE SCALE GENOMIC DNA]</scope>
</reference>
<dbReference type="Proteomes" id="UP001060085">
    <property type="component" value="Linkage Group LG03"/>
</dbReference>
<organism evidence="1 2">
    <name type="scientific">Catharanthus roseus</name>
    <name type="common">Madagascar periwinkle</name>
    <name type="synonym">Vinca rosea</name>
    <dbReference type="NCBI Taxonomy" id="4058"/>
    <lineage>
        <taxon>Eukaryota</taxon>
        <taxon>Viridiplantae</taxon>
        <taxon>Streptophyta</taxon>
        <taxon>Embryophyta</taxon>
        <taxon>Tracheophyta</taxon>
        <taxon>Spermatophyta</taxon>
        <taxon>Magnoliopsida</taxon>
        <taxon>eudicotyledons</taxon>
        <taxon>Gunneridae</taxon>
        <taxon>Pentapetalae</taxon>
        <taxon>asterids</taxon>
        <taxon>lamiids</taxon>
        <taxon>Gentianales</taxon>
        <taxon>Apocynaceae</taxon>
        <taxon>Rauvolfioideae</taxon>
        <taxon>Vinceae</taxon>
        <taxon>Catharanthinae</taxon>
        <taxon>Catharanthus</taxon>
    </lineage>
</organism>
<dbReference type="EMBL" id="CM044703">
    <property type="protein sequence ID" value="KAI5674201.1"/>
    <property type="molecule type" value="Genomic_DNA"/>
</dbReference>
<evidence type="ECO:0000313" key="2">
    <source>
        <dbReference type="Proteomes" id="UP001060085"/>
    </source>
</evidence>